<evidence type="ECO:0000256" key="6">
    <source>
        <dbReference type="ARBA" id="ARBA00023065"/>
    </source>
</evidence>
<keyword evidence="15" id="KW-1185">Reference proteome</keyword>
<dbReference type="InterPro" id="IPR052192">
    <property type="entry name" value="Insect_Ionotropic_Sensory_Rcpt"/>
</dbReference>
<dbReference type="Proteomes" id="UP000027135">
    <property type="component" value="Unassembled WGS sequence"/>
</dbReference>
<dbReference type="PANTHER" id="PTHR42643">
    <property type="entry name" value="IONOTROPIC RECEPTOR 20A-RELATED"/>
    <property type="match status" value="1"/>
</dbReference>
<gene>
    <name evidence="14" type="ORF">L798_13176</name>
</gene>
<dbReference type="PANTHER" id="PTHR42643:SF32">
    <property type="entry name" value="IONOTROPIC RECEPTOR 31A, ISOFORM C-RELATED"/>
    <property type="match status" value="1"/>
</dbReference>
<evidence type="ECO:0000256" key="10">
    <source>
        <dbReference type="ARBA" id="ARBA00023286"/>
    </source>
</evidence>
<keyword evidence="10" id="KW-1071">Ligand-gated ion channel</keyword>
<comment type="subcellular location">
    <subcellularLocation>
        <location evidence="1">Cell membrane</location>
        <topology evidence="1">Multi-pass membrane protein</topology>
    </subcellularLocation>
</comment>
<reference evidence="14 15" key="1">
    <citation type="journal article" date="2014" name="Nat. Commun.">
        <title>Molecular traces of alternative social organization in a termite genome.</title>
        <authorList>
            <person name="Terrapon N."/>
            <person name="Li C."/>
            <person name="Robertson H.M."/>
            <person name="Ji L."/>
            <person name="Meng X."/>
            <person name="Booth W."/>
            <person name="Chen Z."/>
            <person name="Childers C.P."/>
            <person name="Glastad K.M."/>
            <person name="Gokhale K."/>
            <person name="Gowin J."/>
            <person name="Gronenberg W."/>
            <person name="Hermansen R.A."/>
            <person name="Hu H."/>
            <person name="Hunt B.G."/>
            <person name="Huylmans A.K."/>
            <person name="Khalil S.M."/>
            <person name="Mitchell R.D."/>
            <person name="Munoz-Torres M.C."/>
            <person name="Mustard J.A."/>
            <person name="Pan H."/>
            <person name="Reese J.T."/>
            <person name="Scharf M.E."/>
            <person name="Sun F."/>
            <person name="Vogel H."/>
            <person name="Xiao J."/>
            <person name="Yang W."/>
            <person name="Yang Z."/>
            <person name="Yang Z."/>
            <person name="Zhou J."/>
            <person name="Zhu J."/>
            <person name="Brent C.S."/>
            <person name="Elsik C.G."/>
            <person name="Goodisman M.A."/>
            <person name="Liberles D.A."/>
            <person name="Roe R.M."/>
            <person name="Vargo E.L."/>
            <person name="Vilcinskas A."/>
            <person name="Wang J."/>
            <person name="Bornberg-Bauer E."/>
            <person name="Korb J."/>
            <person name="Zhang G."/>
            <person name="Liebig J."/>
        </authorList>
    </citation>
    <scope>NUCLEOTIDE SEQUENCE [LARGE SCALE GENOMIC DNA]</scope>
    <source>
        <tissue evidence="14">Whole organism</tissue>
    </source>
</reference>
<dbReference type="Pfam" id="PF10613">
    <property type="entry name" value="Lig_chan-Glu_bd"/>
    <property type="match status" value="1"/>
</dbReference>
<dbReference type="SUPFAM" id="SSF53850">
    <property type="entry name" value="Periplasmic binding protein-like II"/>
    <property type="match status" value="1"/>
</dbReference>
<proteinExistence type="predicted"/>
<feature type="transmembrane region" description="Helical" evidence="12">
    <location>
        <begin position="208"/>
        <end position="233"/>
    </location>
</feature>
<dbReference type="STRING" id="136037.A0A067R4Q8"/>
<evidence type="ECO:0000256" key="9">
    <source>
        <dbReference type="ARBA" id="ARBA00023180"/>
    </source>
</evidence>
<evidence type="ECO:0000256" key="11">
    <source>
        <dbReference type="ARBA" id="ARBA00023303"/>
    </source>
</evidence>
<evidence type="ECO:0000256" key="5">
    <source>
        <dbReference type="ARBA" id="ARBA00022989"/>
    </source>
</evidence>
<evidence type="ECO:0000256" key="8">
    <source>
        <dbReference type="ARBA" id="ARBA00023170"/>
    </source>
</evidence>
<keyword evidence="6" id="KW-0406">Ion transport</keyword>
<keyword evidence="4 12" id="KW-0812">Transmembrane</keyword>
<evidence type="ECO:0000313" key="14">
    <source>
        <dbReference type="EMBL" id="KDR12971.1"/>
    </source>
</evidence>
<accession>A0A067R4Q8</accession>
<keyword evidence="8 14" id="KW-0675">Receptor</keyword>
<sequence length="269" mass="29618">MDKLLARSHDMTSVILRVGVIVGKPDHGFDCRAELNKLGHIVAVRGYSAHILSTLIDLLHFKVEFVGSDSWGSQDDEGVWFGLLGMVAENVVDLMLCHPTVTADRTAAARFLHPTLDSRRMLAYRAAGLPLTQDVFILTFTGSLWLVCLLMALVLLAASFRVASLQTAKFLSEQPEPWTWVEITLWAVAATCQQGFSKEPQGIACKTVFITGYTASYLLYTWFAAGVTSLLAVQGQDTHLQLSDVAQMGTDFSASWDGLLPEFFMVRTL</sequence>
<feature type="transmembrane region" description="Helical" evidence="12">
    <location>
        <begin position="135"/>
        <end position="158"/>
    </location>
</feature>
<dbReference type="InterPro" id="IPR019594">
    <property type="entry name" value="Glu/Gly-bd"/>
</dbReference>
<evidence type="ECO:0000256" key="4">
    <source>
        <dbReference type="ARBA" id="ARBA00022692"/>
    </source>
</evidence>
<keyword evidence="2" id="KW-0813">Transport</keyword>
<organism evidence="14 15">
    <name type="scientific">Zootermopsis nevadensis</name>
    <name type="common">Dampwood termite</name>
    <dbReference type="NCBI Taxonomy" id="136037"/>
    <lineage>
        <taxon>Eukaryota</taxon>
        <taxon>Metazoa</taxon>
        <taxon>Ecdysozoa</taxon>
        <taxon>Arthropoda</taxon>
        <taxon>Hexapoda</taxon>
        <taxon>Insecta</taxon>
        <taxon>Pterygota</taxon>
        <taxon>Neoptera</taxon>
        <taxon>Polyneoptera</taxon>
        <taxon>Dictyoptera</taxon>
        <taxon>Blattodea</taxon>
        <taxon>Blattoidea</taxon>
        <taxon>Termitoidae</taxon>
        <taxon>Termopsidae</taxon>
        <taxon>Zootermopsis</taxon>
    </lineage>
</organism>
<dbReference type="Gene3D" id="1.10.287.70">
    <property type="match status" value="1"/>
</dbReference>
<dbReference type="InParanoid" id="A0A067R4Q8"/>
<dbReference type="eggNOG" id="KOG1052">
    <property type="taxonomic scope" value="Eukaryota"/>
</dbReference>
<dbReference type="Gene3D" id="3.40.190.10">
    <property type="entry name" value="Periplasmic binding protein-like II"/>
    <property type="match status" value="1"/>
</dbReference>
<dbReference type="AlphaFoldDB" id="A0A067R4Q8"/>
<evidence type="ECO:0000259" key="13">
    <source>
        <dbReference type="Pfam" id="PF10613"/>
    </source>
</evidence>
<evidence type="ECO:0000256" key="7">
    <source>
        <dbReference type="ARBA" id="ARBA00023136"/>
    </source>
</evidence>
<evidence type="ECO:0000256" key="12">
    <source>
        <dbReference type="SAM" id="Phobius"/>
    </source>
</evidence>
<dbReference type="GO" id="GO:0005886">
    <property type="term" value="C:plasma membrane"/>
    <property type="evidence" value="ECO:0007669"/>
    <property type="project" value="UniProtKB-SubCell"/>
</dbReference>
<evidence type="ECO:0000313" key="15">
    <source>
        <dbReference type="Proteomes" id="UP000027135"/>
    </source>
</evidence>
<keyword evidence="11" id="KW-0407">Ion channel</keyword>
<feature type="domain" description="Ionotropic glutamate receptor L-glutamate and glycine-binding" evidence="13">
    <location>
        <begin position="42"/>
        <end position="114"/>
    </location>
</feature>
<dbReference type="GO" id="GO:0015276">
    <property type="term" value="F:ligand-gated monoatomic ion channel activity"/>
    <property type="evidence" value="ECO:0007669"/>
    <property type="project" value="InterPro"/>
</dbReference>
<dbReference type="EMBL" id="KK852980">
    <property type="protein sequence ID" value="KDR12971.1"/>
    <property type="molecule type" value="Genomic_DNA"/>
</dbReference>
<keyword evidence="7 12" id="KW-0472">Membrane</keyword>
<keyword evidence="9" id="KW-0325">Glycoprotein</keyword>
<name>A0A067R4Q8_ZOONE</name>
<evidence type="ECO:0000256" key="2">
    <source>
        <dbReference type="ARBA" id="ARBA00022448"/>
    </source>
</evidence>
<keyword evidence="3" id="KW-1003">Cell membrane</keyword>
<keyword evidence="5 12" id="KW-1133">Transmembrane helix</keyword>
<evidence type="ECO:0000256" key="3">
    <source>
        <dbReference type="ARBA" id="ARBA00022475"/>
    </source>
</evidence>
<protein>
    <submittedName>
        <fullName evidence="14">Glutamate receptor, ionotropic kainate 4</fullName>
    </submittedName>
</protein>
<evidence type="ECO:0000256" key="1">
    <source>
        <dbReference type="ARBA" id="ARBA00004651"/>
    </source>
</evidence>